<gene>
    <name evidence="4" type="ORF">DAEQUDRAFT_753797</name>
</gene>
<dbReference type="OrthoDB" id="3918848at2759"/>
<keyword evidence="5" id="KW-1185">Reference proteome</keyword>
<accession>A0A165U2Q4</accession>
<dbReference type="InterPro" id="IPR032514">
    <property type="entry name" value="GtaA_central"/>
</dbReference>
<reference evidence="4 5" key="1">
    <citation type="journal article" date="2016" name="Mol. Biol. Evol.">
        <title>Comparative Genomics of Early-Diverging Mushroom-Forming Fungi Provides Insights into the Origins of Lignocellulose Decay Capabilities.</title>
        <authorList>
            <person name="Nagy L.G."/>
            <person name="Riley R."/>
            <person name="Tritt A."/>
            <person name="Adam C."/>
            <person name="Daum C."/>
            <person name="Floudas D."/>
            <person name="Sun H."/>
            <person name="Yadav J.S."/>
            <person name="Pangilinan J."/>
            <person name="Larsson K.H."/>
            <person name="Matsuura K."/>
            <person name="Barry K."/>
            <person name="Labutti K."/>
            <person name="Kuo R."/>
            <person name="Ohm R.A."/>
            <person name="Bhattacharya S.S."/>
            <person name="Shirouzu T."/>
            <person name="Yoshinaga Y."/>
            <person name="Martin F.M."/>
            <person name="Grigoriev I.V."/>
            <person name="Hibbett D.S."/>
        </authorList>
    </citation>
    <scope>NUCLEOTIDE SEQUENCE [LARGE SCALE GENOMIC DNA]</scope>
    <source>
        <strain evidence="4 5">L-15889</strain>
    </source>
</reference>
<dbReference type="STRING" id="1314783.A0A165U2Q4"/>
<evidence type="ECO:0000256" key="1">
    <source>
        <dbReference type="SAM" id="SignalP"/>
    </source>
</evidence>
<dbReference type="InterPro" id="IPR033433">
    <property type="entry name" value="GtaA_N"/>
</dbReference>
<evidence type="ECO:0000259" key="3">
    <source>
        <dbReference type="Pfam" id="PF17168"/>
    </source>
</evidence>
<keyword evidence="1" id="KW-0732">Signal</keyword>
<proteinExistence type="predicted"/>
<dbReference type="PANTHER" id="PTHR31987">
    <property type="entry name" value="GLUTAMINASE A-RELATED"/>
    <property type="match status" value="1"/>
</dbReference>
<evidence type="ECO:0000313" key="5">
    <source>
        <dbReference type="Proteomes" id="UP000076727"/>
    </source>
</evidence>
<protein>
    <submittedName>
        <fullName evidence="4">DUF1793-domain-containing protein</fullName>
    </submittedName>
</protein>
<feature type="signal peptide" evidence="1">
    <location>
        <begin position="1"/>
        <end position="18"/>
    </location>
</feature>
<feature type="domain" description="Glutaminase A central" evidence="2">
    <location>
        <begin position="339"/>
        <end position="688"/>
    </location>
</feature>
<dbReference type="Proteomes" id="UP000076727">
    <property type="component" value="Unassembled WGS sequence"/>
</dbReference>
<dbReference type="InterPro" id="IPR052743">
    <property type="entry name" value="Glutaminase_GtaA"/>
</dbReference>
<evidence type="ECO:0000259" key="2">
    <source>
        <dbReference type="Pfam" id="PF16335"/>
    </source>
</evidence>
<dbReference type="Pfam" id="PF17168">
    <property type="entry name" value="DUF5127"/>
    <property type="match status" value="1"/>
</dbReference>
<sequence>MHPLALAAALSLPALASALSWTATPFSPPSYPLAVRSPYLSAWLPQGSGTALNGAWPEFWTGAILGWAGFVNVDGSSYSFLGTPAVPSATFQQATQKSAEFTSTQSVFVLTAGGIDLTVSFLSPVEPSDLLNQSIPFSYMALSAASNDGSSHTVSVYSDISAEWVSGDDSLTVDWSTTTGDLIFHQVQLAAQAEYSEIDDRIQQGSGYYATLNTDGVTYQTGEDTVVRAQFISNGELANTEDTNFRAVSDDWPVFALAHDLGTVSGTSDTVVYAVGHVRDPAIQYIIADDQLQPRNLYFWSQFSTVNDLLSTFLGDYEGALVRATAFDAQVKSDASSISSDYADWVALAVRQAFGAIEFTVSKDSSGNFNTSDIMVFMKEISSDGNVNTVDVIFPSWSIFLYTNPEIGKYLLLPLFEYQATGQYPNGWSIHDMGSNYPNATGHNDGDDEPMPVEESGNMLIMTLSYVQATNDTSLIADYYKLLDQWTQYLIADSLIPANQISTDDFAGSLANQTNLAIKGIIGIRAMGEMASLAGNSEESSNYTSIASSYVTQWQGFATSSDGKHLTLNYNNDSSWSLTYNMWADKLLKLDLIPDSVYEMQTAWYPTVDAEYGVPLDTRHTYTKTDWQTLTAGIMTNTTVRDMFISALHAYASDGENNVPLSDLYYTTNGDVYEFQARPVVGGHFALLALQSAGSSSVSNATGGISSHSIDASSGSRLDVRHAGAVLGVVCCTAMAFATIL</sequence>
<feature type="domain" description="Glutaminase A N-terminal" evidence="3">
    <location>
        <begin position="104"/>
        <end position="334"/>
    </location>
</feature>
<evidence type="ECO:0000313" key="4">
    <source>
        <dbReference type="EMBL" id="KZT74313.1"/>
    </source>
</evidence>
<dbReference type="GO" id="GO:0005975">
    <property type="term" value="P:carbohydrate metabolic process"/>
    <property type="evidence" value="ECO:0007669"/>
    <property type="project" value="InterPro"/>
</dbReference>
<feature type="chain" id="PRO_5007867416" evidence="1">
    <location>
        <begin position="19"/>
        <end position="741"/>
    </location>
</feature>
<dbReference type="PANTHER" id="PTHR31987:SF1">
    <property type="entry name" value="GLUTAMINASE A"/>
    <property type="match status" value="1"/>
</dbReference>
<dbReference type="SUPFAM" id="SSF48208">
    <property type="entry name" value="Six-hairpin glycosidases"/>
    <property type="match status" value="1"/>
</dbReference>
<dbReference type="AlphaFoldDB" id="A0A165U2Q4"/>
<dbReference type="InterPro" id="IPR008928">
    <property type="entry name" value="6-hairpin_glycosidase_sf"/>
</dbReference>
<organism evidence="4 5">
    <name type="scientific">Daedalea quercina L-15889</name>
    <dbReference type="NCBI Taxonomy" id="1314783"/>
    <lineage>
        <taxon>Eukaryota</taxon>
        <taxon>Fungi</taxon>
        <taxon>Dikarya</taxon>
        <taxon>Basidiomycota</taxon>
        <taxon>Agaricomycotina</taxon>
        <taxon>Agaricomycetes</taxon>
        <taxon>Polyporales</taxon>
        <taxon>Fomitopsis</taxon>
    </lineage>
</organism>
<dbReference type="Pfam" id="PF16335">
    <property type="entry name" value="GtaA_6_Hairpin"/>
    <property type="match status" value="1"/>
</dbReference>
<name>A0A165U2Q4_9APHY</name>
<dbReference type="EMBL" id="KV429033">
    <property type="protein sequence ID" value="KZT74313.1"/>
    <property type="molecule type" value="Genomic_DNA"/>
</dbReference>